<comment type="caution">
    <text evidence="2">The sequence shown here is derived from an EMBL/GenBank/DDBJ whole genome shotgun (WGS) entry which is preliminary data.</text>
</comment>
<feature type="compositionally biased region" description="Acidic residues" evidence="1">
    <location>
        <begin position="426"/>
        <end position="436"/>
    </location>
</feature>
<feature type="region of interest" description="Disordered" evidence="1">
    <location>
        <begin position="339"/>
        <end position="443"/>
    </location>
</feature>
<evidence type="ECO:0000313" key="3">
    <source>
        <dbReference type="Proteomes" id="UP000184267"/>
    </source>
</evidence>
<feature type="compositionally biased region" description="Gly residues" evidence="1">
    <location>
        <begin position="866"/>
        <end position="880"/>
    </location>
</feature>
<dbReference type="STRING" id="154538.A0A1M2W3X2"/>
<protein>
    <submittedName>
        <fullName evidence="2">Uncharacterized protein</fullName>
    </submittedName>
</protein>
<keyword evidence="3" id="KW-1185">Reference proteome</keyword>
<name>A0A1M2W3X2_TRAPU</name>
<reference evidence="2 3" key="1">
    <citation type="submission" date="2016-10" db="EMBL/GenBank/DDBJ databases">
        <title>Genome sequence of the basidiomycete white-rot fungus Trametes pubescens.</title>
        <authorList>
            <person name="Makela M.R."/>
            <person name="Granchi Z."/>
            <person name="Peng M."/>
            <person name="De Vries R.P."/>
            <person name="Grigoriev I."/>
            <person name="Riley R."/>
            <person name="Hilden K."/>
        </authorList>
    </citation>
    <scope>NUCLEOTIDE SEQUENCE [LARGE SCALE GENOMIC DNA]</scope>
    <source>
        <strain evidence="2 3">FBCC735</strain>
    </source>
</reference>
<proteinExistence type="predicted"/>
<feature type="compositionally biased region" description="Polar residues" evidence="1">
    <location>
        <begin position="103"/>
        <end position="114"/>
    </location>
</feature>
<feature type="compositionally biased region" description="Polar residues" evidence="1">
    <location>
        <begin position="250"/>
        <end position="259"/>
    </location>
</feature>
<dbReference type="OrthoDB" id="2752934at2759"/>
<feature type="compositionally biased region" description="Basic and acidic residues" evidence="1">
    <location>
        <begin position="397"/>
        <end position="407"/>
    </location>
</feature>
<sequence>MDSQPEYQEGTPTPPPPPLTQPRRVYEMGMRTAPPADKRRGMASTRDDASNGGDDDSNVEAGWDVFGLRQAQSEGKPRKVGELRTFTIAGKDLQNLGEGGITDSPQGTDNSTPTPRERRRQPPQPEDEREPVGGGGDNEDDPFGVRSNSMCMDQAYGLNEMDWDDIMGRSSPPRVQEAESLGDRTIGELQPQLLPPPLPTANVSQDPKKRGTKRQRTASPEQEMRVDKGKGRSEPNDANDKGQPGREQGPSKNTAEMTIQLQIEPQQPQMPPPPPYLPRRKLVQNPIALSINQARSRLHALTIELAEETGISLESALKVLMESQRTATPQYARQDVHEMTENGGSNSGAQTEARGLPRAQNPALAPSLSRSRSPGTGEGLVLTPGHEPRAGEGTVQKTKDPRVRPKPSDAGPLPERSERSAAPQCEEAEAEMEVDPDLSTSSPIEELYRTAVNDVDVGRMPGHMPMAALVAASRLTQSRKPQSPTMTAVALGRTKEQYRQALESLGLVKMPDGRWPVIHTRSAYDRLRTPDNEAYEEWKREPRECCLVLEVARHGDLDDGTTARIVSKLEHILEIVVGHGEFTLAAPPEPVKEKEVGTMNAPGAFLLSRIPPLAALVLREQFAVCTKEIAFWAYRDDKEIPTYLGAVTGLMQSGGGSAEKSIIKHFKKEAIFMSIQRLLEENPAHKPLARQTTFRIVEAIAVRLVRQNKHDSGSPLIAHIYMAQPTSNGAKWDEWHKSLLNIPFDKVAGRAVAFRKMVRCYECHGVDHEDDECPYRNIEECPYRNIEEWAKRTSAIEKHLNEKRATARANAVAEARASSVARPHGGQGAHAGGMRRTQADNKRWAKGEGPPFPNAFQGQNWQQPGGNWGNGGHGHQGTGSGQASRPPRR</sequence>
<dbReference type="OMA" id="ECPYRNI"/>
<evidence type="ECO:0000313" key="2">
    <source>
        <dbReference type="EMBL" id="OJT14555.1"/>
    </source>
</evidence>
<feature type="compositionally biased region" description="Basic and acidic residues" evidence="1">
    <location>
        <begin position="222"/>
        <end position="244"/>
    </location>
</feature>
<accession>A0A1M2W3X2</accession>
<dbReference type="EMBL" id="MNAD01000277">
    <property type="protein sequence ID" value="OJT14555.1"/>
    <property type="molecule type" value="Genomic_DNA"/>
</dbReference>
<feature type="compositionally biased region" description="Basic and acidic residues" evidence="1">
    <location>
        <begin position="837"/>
        <end position="846"/>
    </location>
</feature>
<organism evidence="2 3">
    <name type="scientific">Trametes pubescens</name>
    <name type="common">White-rot fungus</name>
    <dbReference type="NCBI Taxonomy" id="154538"/>
    <lineage>
        <taxon>Eukaryota</taxon>
        <taxon>Fungi</taxon>
        <taxon>Dikarya</taxon>
        <taxon>Basidiomycota</taxon>
        <taxon>Agaricomycotina</taxon>
        <taxon>Agaricomycetes</taxon>
        <taxon>Polyporales</taxon>
        <taxon>Polyporaceae</taxon>
        <taxon>Trametes</taxon>
    </lineage>
</organism>
<feature type="region of interest" description="Disordered" evidence="1">
    <location>
        <begin position="1"/>
        <end position="275"/>
    </location>
</feature>
<feature type="compositionally biased region" description="Basic and acidic residues" evidence="1">
    <location>
        <begin position="36"/>
        <end position="49"/>
    </location>
</feature>
<gene>
    <name evidence="2" type="ORF">TRAPUB_8888</name>
</gene>
<feature type="compositionally biased region" description="Low complexity" evidence="1">
    <location>
        <begin position="809"/>
        <end position="822"/>
    </location>
</feature>
<feature type="region of interest" description="Disordered" evidence="1">
    <location>
        <begin position="809"/>
        <end position="889"/>
    </location>
</feature>
<evidence type="ECO:0000256" key="1">
    <source>
        <dbReference type="SAM" id="MobiDB-lite"/>
    </source>
</evidence>
<dbReference type="AlphaFoldDB" id="A0A1M2W3X2"/>
<dbReference type="Proteomes" id="UP000184267">
    <property type="component" value="Unassembled WGS sequence"/>
</dbReference>